<keyword evidence="1" id="KW-0472">Membrane</keyword>
<reference evidence="2 3" key="1">
    <citation type="submission" date="2013-02" db="EMBL/GenBank/DDBJ databases">
        <title>The Genome Sequence of Acinetobacter venetianus CIP 110063.</title>
        <authorList>
            <consortium name="The Broad Institute Genome Sequencing Platform"/>
            <consortium name="The Broad Institute Genome Sequencing Center for Infectious Disease"/>
            <person name="Cerqueira G."/>
            <person name="Feldgarden M."/>
            <person name="Courvalin P."/>
            <person name="Perichon B."/>
            <person name="Grillot-Courvalin C."/>
            <person name="Clermont D."/>
            <person name="Rocha E."/>
            <person name="Yoon E.-J."/>
            <person name="Nemec A."/>
            <person name="Walker B."/>
            <person name="Young S.K."/>
            <person name="Zeng Q."/>
            <person name="Gargeya S."/>
            <person name="Fitzgerald M."/>
            <person name="Haas B."/>
            <person name="Abouelleil A."/>
            <person name="Alvarado L."/>
            <person name="Arachchi H.M."/>
            <person name="Berlin A.M."/>
            <person name="Chapman S.B."/>
            <person name="Dewar J."/>
            <person name="Goldberg J."/>
            <person name="Griggs A."/>
            <person name="Gujja S."/>
            <person name="Hansen M."/>
            <person name="Howarth C."/>
            <person name="Imamovic A."/>
            <person name="Larimer J."/>
            <person name="McCowan C."/>
            <person name="Murphy C."/>
            <person name="Neiman D."/>
            <person name="Pearson M."/>
            <person name="Priest M."/>
            <person name="Roberts A."/>
            <person name="Saif S."/>
            <person name="Shea T."/>
            <person name="Sisk P."/>
            <person name="Sykes S."/>
            <person name="Wortman J."/>
            <person name="Nusbaum C."/>
            <person name="Birren B."/>
        </authorList>
    </citation>
    <scope>NUCLEOTIDE SEQUENCE [LARGE SCALE GENOMIC DNA]</scope>
    <source>
        <strain evidence="3">ATCC 31012 / DSM 23050 / BCRC 14357 / CCUG 45561 / CIP 110063 / KCTC 2702 / LMG 19082 / RAG-1</strain>
    </source>
</reference>
<comment type="caution">
    <text evidence="2">The sequence shown here is derived from an EMBL/GenBank/DDBJ whole genome shotgun (WGS) entry which is preliminary data.</text>
</comment>
<keyword evidence="3" id="KW-1185">Reference proteome</keyword>
<dbReference type="RefSeq" id="WP_004878985.1">
    <property type="nucleotide sequence ID" value="NZ_KB849558.1"/>
</dbReference>
<dbReference type="EMBL" id="APPO01000013">
    <property type="protein sequence ID" value="ENV36829.1"/>
    <property type="molecule type" value="Genomic_DNA"/>
</dbReference>
<protein>
    <submittedName>
        <fullName evidence="2">Uncharacterized protein</fullName>
    </submittedName>
</protein>
<feature type="non-terminal residue" evidence="2">
    <location>
        <position position="299"/>
    </location>
</feature>
<name>N8ZST2_ACIVR</name>
<dbReference type="AlphaFoldDB" id="N8ZST2"/>
<feature type="transmembrane region" description="Helical" evidence="1">
    <location>
        <begin position="7"/>
        <end position="27"/>
    </location>
</feature>
<dbReference type="PATRIC" id="fig|1191460.12.peg.1620"/>
<keyword evidence="1" id="KW-1133">Transmembrane helix</keyword>
<dbReference type="GeneID" id="58196198"/>
<dbReference type="eggNOG" id="ENOG50302X8">
    <property type="taxonomic scope" value="Bacteria"/>
</dbReference>
<evidence type="ECO:0000313" key="2">
    <source>
        <dbReference type="EMBL" id="ENV36829.1"/>
    </source>
</evidence>
<feature type="transmembrane region" description="Helical" evidence="1">
    <location>
        <begin position="82"/>
        <end position="109"/>
    </location>
</feature>
<proteinExistence type="predicted"/>
<feature type="transmembrane region" description="Helical" evidence="1">
    <location>
        <begin position="180"/>
        <end position="200"/>
    </location>
</feature>
<feature type="transmembrane region" description="Helical" evidence="1">
    <location>
        <begin position="54"/>
        <end position="75"/>
    </location>
</feature>
<gene>
    <name evidence="2" type="ORF">F959_01636</name>
</gene>
<organism evidence="2 3">
    <name type="scientific">Acinetobacter venetianus (strain ATCC 31012 / DSM 23050 / BCRC 14357 / CCUG 45561 / CIP 110063 / KCTC 2702 / LMG 19082 / RAG-1)</name>
    <dbReference type="NCBI Taxonomy" id="1191460"/>
    <lineage>
        <taxon>Bacteria</taxon>
        <taxon>Pseudomonadati</taxon>
        <taxon>Pseudomonadota</taxon>
        <taxon>Gammaproteobacteria</taxon>
        <taxon>Moraxellales</taxon>
        <taxon>Moraxellaceae</taxon>
        <taxon>Acinetobacter</taxon>
    </lineage>
</organism>
<evidence type="ECO:0000256" key="1">
    <source>
        <dbReference type="SAM" id="Phobius"/>
    </source>
</evidence>
<dbReference type="HOGENOM" id="CLU_1025375_0_0_6"/>
<dbReference type="Proteomes" id="UP000018445">
    <property type="component" value="Unassembled WGS sequence"/>
</dbReference>
<sequence length="299" mass="35105">MKINIRFDWAFITSVFTILLFWCGYWYNYGYAYYYNYQLNAFDFPISLMLMEGLLRGFDVFVNVIILMIIFSFLSKITLRQLFYLGNIIIALIAVTFRPLFVLLKFLIINVSEFFYDEMDFQKVHKFTNPPKQGINFIIRVFKWVYAGSYAFLQKNQMTLQHIEIDTSLKFEKDSNRFEISALLHYLGMILFLVFFLAVFKTAEKLANSGEAQAKVDFEVSTGKLKQKKDEKPKADEYPEIKIKGDKSETTYFLTPLCVKGICAVTDCHGSIKTYDIKDITIHNPKLNKEKEKEKEKEK</sequence>
<accession>N8ZST2</accession>
<keyword evidence="1" id="KW-0812">Transmembrane</keyword>
<evidence type="ECO:0000313" key="3">
    <source>
        <dbReference type="Proteomes" id="UP000018445"/>
    </source>
</evidence>